<name>A0ABN2WND0_9ACTN</name>
<keyword evidence="2" id="KW-1003">Cell membrane</keyword>
<evidence type="ECO:0000313" key="10">
    <source>
        <dbReference type="Proteomes" id="UP001500897"/>
    </source>
</evidence>
<proteinExistence type="inferred from homology"/>
<evidence type="ECO:0000256" key="8">
    <source>
        <dbReference type="SAM" id="Phobius"/>
    </source>
</evidence>
<reference evidence="9 10" key="1">
    <citation type="journal article" date="2019" name="Int. J. Syst. Evol. Microbiol.">
        <title>The Global Catalogue of Microorganisms (GCM) 10K type strain sequencing project: providing services to taxonomists for standard genome sequencing and annotation.</title>
        <authorList>
            <consortium name="The Broad Institute Genomics Platform"/>
            <consortium name="The Broad Institute Genome Sequencing Center for Infectious Disease"/>
            <person name="Wu L."/>
            <person name="Ma J."/>
        </authorList>
    </citation>
    <scope>NUCLEOTIDE SEQUENCE [LARGE SCALE GENOMIC DNA]</scope>
    <source>
        <strain evidence="9 10">JCM 14559</strain>
    </source>
</reference>
<feature type="transmembrane region" description="Helical" evidence="8">
    <location>
        <begin position="263"/>
        <end position="282"/>
    </location>
</feature>
<feature type="transmembrane region" description="Helical" evidence="8">
    <location>
        <begin position="159"/>
        <end position="180"/>
    </location>
</feature>
<organism evidence="9 10">
    <name type="scientific">Kitasatospora saccharophila</name>
    <dbReference type="NCBI Taxonomy" id="407973"/>
    <lineage>
        <taxon>Bacteria</taxon>
        <taxon>Bacillati</taxon>
        <taxon>Actinomycetota</taxon>
        <taxon>Actinomycetes</taxon>
        <taxon>Kitasatosporales</taxon>
        <taxon>Streptomycetaceae</taxon>
        <taxon>Kitasatospora</taxon>
    </lineage>
</organism>
<keyword evidence="4 8" id="KW-0812">Transmembrane</keyword>
<keyword evidence="6 8" id="KW-0472">Membrane</keyword>
<dbReference type="InterPro" id="IPR018584">
    <property type="entry name" value="GT87"/>
</dbReference>
<evidence type="ECO:0000313" key="9">
    <source>
        <dbReference type="EMBL" id="GAA2095588.1"/>
    </source>
</evidence>
<dbReference type="Proteomes" id="UP001500897">
    <property type="component" value="Unassembled WGS sequence"/>
</dbReference>
<feature type="transmembrane region" description="Helical" evidence="8">
    <location>
        <begin position="289"/>
        <end position="308"/>
    </location>
</feature>
<evidence type="ECO:0000256" key="6">
    <source>
        <dbReference type="ARBA" id="ARBA00023136"/>
    </source>
</evidence>
<keyword evidence="10" id="KW-1185">Reference proteome</keyword>
<evidence type="ECO:0000256" key="2">
    <source>
        <dbReference type="ARBA" id="ARBA00022475"/>
    </source>
</evidence>
<feature type="transmembrane region" description="Helical" evidence="8">
    <location>
        <begin position="314"/>
        <end position="331"/>
    </location>
</feature>
<comment type="caution">
    <text evidence="9">The sequence shown here is derived from an EMBL/GenBank/DDBJ whole genome shotgun (WGS) entry which is preliminary data.</text>
</comment>
<feature type="transmembrane region" description="Helical" evidence="8">
    <location>
        <begin position="121"/>
        <end position="139"/>
    </location>
</feature>
<comment type="subcellular location">
    <subcellularLocation>
        <location evidence="1">Cell membrane</location>
        <topology evidence="1">Multi-pass membrane protein</topology>
    </subcellularLocation>
</comment>
<sequence>MPFDWRRSGTWPRELLNPAGAWFLSRMLILAVVYSKAFGVDGEVNGLYPGWAHQLAHWTYPQGDVTWQYPPGAAVVFLAPKLFGFVSYGSAFGVVITLVDAAVTAALILGARRAGRSISGAWVWILGLPLMLHVSYVRFDVIVTALAVFSLLSIARHPWWSGTLAAAGALIKGWPVLTVLGAPRGRSTRAAWLSVMVSAAAMTGVLALVFDNTFGFLDNQEERGIEMGSLGGSVFLWWRMHGYTGHLNYQYGAMEFVGPYVHLVARASLVLTAAGFLWLLLWRFKAKRWTAATPADATMAALLVFVTTSRVISPQYFIWLLGLAAACLAFSRTTQRPVAALVLLATTLTTIDYPLFLGQLGGGQPFGIYVLLLRNAILVVATVLSCYLLWRETVSRADSAEPTPAA</sequence>
<evidence type="ECO:0000256" key="4">
    <source>
        <dbReference type="ARBA" id="ARBA00022692"/>
    </source>
</evidence>
<comment type="similarity">
    <text evidence="7">Belongs to the glycosyltransferase 87 family.</text>
</comment>
<accession>A0ABN2WND0</accession>
<feature type="transmembrane region" description="Helical" evidence="8">
    <location>
        <begin position="85"/>
        <end position="109"/>
    </location>
</feature>
<gene>
    <name evidence="9" type="ORF">GCM10009759_24030</name>
</gene>
<keyword evidence="5 8" id="KW-1133">Transmembrane helix</keyword>
<feature type="transmembrane region" description="Helical" evidence="8">
    <location>
        <begin position="192"/>
        <end position="210"/>
    </location>
</feature>
<dbReference type="RefSeq" id="WP_344551986.1">
    <property type="nucleotide sequence ID" value="NZ_BAAANS010000013.1"/>
</dbReference>
<feature type="transmembrane region" description="Helical" evidence="8">
    <location>
        <begin position="338"/>
        <end position="356"/>
    </location>
</feature>
<dbReference type="EMBL" id="BAAANS010000013">
    <property type="protein sequence ID" value="GAA2095588.1"/>
    <property type="molecule type" value="Genomic_DNA"/>
</dbReference>
<evidence type="ECO:0000256" key="7">
    <source>
        <dbReference type="ARBA" id="ARBA00024033"/>
    </source>
</evidence>
<evidence type="ECO:0000256" key="1">
    <source>
        <dbReference type="ARBA" id="ARBA00004651"/>
    </source>
</evidence>
<keyword evidence="3" id="KW-0808">Transferase</keyword>
<protein>
    <submittedName>
        <fullName evidence="9">Glycosyltransferase family 87 protein</fullName>
    </submittedName>
</protein>
<evidence type="ECO:0000256" key="3">
    <source>
        <dbReference type="ARBA" id="ARBA00022679"/>
    </source>
</evidence>
<dbReference type="Pfam" id="PF09594">
    <property type="entry name" value="GT87"/>
    <property type="match status" value="1"/>
</dbReference>
<evidence type="ECO:0000256" key="5">
    <source>
        <dbReference type="ARBA" id="ARBA00022989"/>
    </source>
</evidence>
<feature type="transmembrane region" description="Helical" evidence="8">
    <location>
        <begin position="368"/>
        <end position="390"/>
    </location>
</feature>